<sequence>MAWRGAATNGVMHRDLRVPGRIGSARSRPARGRGSRGGSRGRPVKTVQIIRKVEYSSSLREEDPPIDESSSPDEPKKKCILLIVKKNKDDALPKRPRMTVEPTLQPLLPAPAPSPPSTQRKGRYVKVRKEALQALPELRELIQFHRSKHAELYQENQLYDQKLALFGEGSSIQPMVTATPSKQFRPPPPPTPLPLPSPPTLPKGPGYLLALRQENEWNTPPSNHRAPPFRHPPPPTPSRAVQREHLSARKLEGFVYEGAPPEFPRLPAFEVHSPSVLDYESVTVLDGDYSEAPPADSVGDSRAKKVLEEFDFLVSPEPQESDETGYEPNCSELDFASLEIVRGVGEDISPEPQDPFLEIFQICKRQTCDPFQQPTTFNSGSDARGSRVGSYLF</sequence>
<evidence type="ECO:0000256" key="1">
    <source>
        <dbReference type="SAM" id="MobiDB-lite"/>
    </source>
</evidence>
<dbReference type="KEGG" id="btab:109038837"/>
<gene>
    <name evidence="2" type="ORF">BEMITA_LOCUS1143</name>
</gene>
<proteinExistence type="predicted"/>
<dbReference type="AlphaFoldDB" id="A0A9P0A064"/>
<organism evidence="2 3">
    <name type="scientific">Bemisia tabaci</name>
    <name type="common">Sweetpotato whitefly</name>
    <name type="synonym">Aleurodes tabaci</name>
    <dbReference type="NCBI Taxonomy" id="7038"/>
    <lineage>
        <taxon>Eukaryota</taxon>
        <taxon>Metazoa</taxon>
        <taxon>Ecdysozoa</taxon>
        <taxon>Arthropoda</taxon>
        <taxon>Hexapoda</taxon>
        <taxon>Insecta</taxon>
        <taxon>Pterygota</taxon>
        <taxon>Neoptera</taxon>
        <taxon>Paraneoptera</taxon>
        <taxon>Hemiptera</taxon>
        <taxon>Sternorrhyncha</taxon>
        <taxon>Aleyrodoidea</taxon>
        <taxon>Aleyrodidae</taxon>
        <taxon>Aleyrodinae</taxon>
        <taxon>Bemisia</taxon>
    </lineage>
</organism>
<feature type="compositionally biased region" description="Pro residues" evidence="1">
    <location>
        <begin position="185"/>
        <end position="199"/>
    </location>
</feature>
<reference evidence="2" key="1">
    <citation type="submission" date="2021-12" db="EMBL/GenBank/DDBJ databases">
        <authorList>
            <person name="King R."/>
        </authorList>
    </citation>
    <scope>NUCLEOTIDE SEQUENCE</scope>
</reference>
<protein>
    <submittedName>
        <fullName evidence="2">Uncharacterized protein</fullName>
    </submittedName>
</protein>
<feature type="region of interest" description="Disordered" evidence="1">
    <location>
        <begin position="374"/>
        <end position="393"/>
    </location>
</feature>
<feature type="compositionally biased region" description="Basic and acidic residues" evidence="1">
    <location>
        <begin position="51"/>
        <end position="63"/>
    </location>
</feature>
<feature type="region of interest" description="Disordered" evidence="1">
    <location>
        <begin position="91"/>
        <end position="123"/>
    </location>
</feature>
<keyword evidence="3" id="KW-1185">Reference proteome</keyword>
<accession>A0A9P0A064</accession>
<evidence type="ECO:0000313" key="2">
    <source>
        <dbReference type="EMBL" id="CAH0381499.1"/>
    </source>
</evidence>
<feature type="region of interest" description="Disordered" evidence="1">
    <location>
        <begin position="1"/>
        <end position="78"/>
    </location>
</feature>
<name>A0A9P0A064_BEMTA</name>
<evidence type="ECO:0000313" key="3">
    <source>
        <dbReference type="Proteomes" id="UP001152759"/>
    </source>
</evidence>
<dbReference type="EMBL" id="OU963862">
    <property type="protein sequence ID" value="CAH0381499.1"/>
    <property type="molecule type" value="Genomic_DNA"/>
</dbReference>
<dbReference type="Proteomes" id="UP001152759">
    <property type="component" value="Chromosome 1"/>
</dbReference>
<feature type="region of interest" description="Disordered" evidence="1">
    <location>
        <begin position="216"/>
        <end position="240"/>
    </location>
</feature>
<feature type="region of interest" description="Disordered" evidence="1">
    <location>
        <begin position="179"/>
        <end position="199"/>
    </location>
</feature>